<dbReference type="AlphaFoldDB" id="A0A7J3JRR0"/>
<protein>
    <submittedName>
        <fullName evidence="3">Uncharacterized protein</fullName>
    </submittedName>
</protein>
<comment type="caution">
    <text evidence="3">The sequence shown here is derived from an EMBL/GenBank/DDBJ whole genome shotgun (WGS) entry which is preliminary data.</text>
</comment>
<dbReference type="EMBL" id="DTAI01000169">
    <property type="protein sequence ID" value="HGN37050.1"/>
    <property type="molecule type" value="Genomic_DNA"/>
</dbReference>
<name>A0A7J3JRR0_9CREN</name>
<proteinExistence type="predicted"/>
<feature type="transmembrane region" description="Helical" evidence="1">
    <location>
        <begin position="6"/>
        <end position="30"/>
    </location>
</feature>
<organism evidence="3">
    <name type="scientific">Ignisphaera aggregans</name>
    <dbReference type="NCBI Taxonomy" id="334771"/>
    <lineage>
        <taxon>Archaea</taxon>
        <taxon>Thermoproteota</taxon>
        <taxon>Thermoprotei</taxon>
        <taxon>Desulfurococcales</taxon>
        <taxon>Desulfurococcaceae</taxon>
        <taxon>Ignisphaera</taxon>
    </lineage>
</organism>
<evidence type="ECO:0000256" key="1">
    <source>
        <dbReference type="SAM" id="Phobius"/>
    </source>
</evidence>
<dbReference type="EMBL" id="DTBZ01000139">
    <property type="protein sequence ID" value="HGQ18790.1"/>
    <property type="molecule type" value="Genomic_DNA"/>
</dbReference>
<evidence type="ECO:0000313" key="2">
    <source>
        <dbReference type="EMBL" id="HGN37050.1"/>
    </source>
</evidence>
<accession>A0A7J3JRR0</accession>
<reference evidence="3" key="1">
    <citation type="journal article" date="2020" name="mSystems">
        <title>Genome- and Community-Level Interaction Insights into Carbon Utilization and Element Cycling Functions of Hydrothermarchaeota in Hydrothermal Sediment.</title>
        <authorList>
            <person name="Zhou Z."/>
            <person name="Liu Y."/>
            <person name="Xu W."/>
            <person name="Pan J."/>
            <person name="Luo Z.H."/>
            <person name="Li M."/>
        </authorList>
    </citation>
    <scope>NUCLEOTIDE SEQUENCE [LARGE SCALE GENOMIC DNA]</scope>
    <source>
        <strain evidence="2">SpSt-618</strain>
        <strain evidence="3">SpSt-657</strain>
    </source>
</reference>
<keyword evidence="1" id="KW-0472">Membrane</keyword>
<keyword evidence="1" id="KW-1133">Transmembrane helix</keyword>
<gene>
    <name evidence="2" type="ORF">ENT87_05840</name>
    <name evidence="3" type="ORF">ENU30_07465</name>
</gene>
<sequence>MPGENGLFMGASILIVVTAIIGVAFIQWVVSSINSFEVAQLYILDGSYIDTSSRILFLHIRNPSNVPIAIQMIEIVGFEKVDRFTRFNEGPYLMPIIVDPNSDRVIRVPLSRNYINGVIYQVKVYTATGREYTTIVQAE</sequence>
<keyword evidence="1" id="KW-0812">Transmembrane</keyword>
<evidence type="ECO:0000313" key="3">
    <source>
        <dbReference type="EMBL" id="HGQ18790.1"/>
    </source>
</evidence>